<feature type="signal peptide" evidence="2">
    <location>
        <begin position="1"/>
        <end position="16"/>
    </location>
</feature>
<evidence type="ECO:0000313" key="3">
    <source>
        <dbReference type="EMBL" id="NGM22729.1"/>
    </source>
</evidence>
<dbReference type="InterPro" id="IPR046565">
    <property type="entry name" value="DUF6719"/>
</dbReference>
<accession>A0A6M1LRR2</accession>
<dbReference type="Proteomes" id="UP000475385">
    <property type="component" value="Unassembled WGS sequence"/>
</dbReference>
<feature type="region of interest" description="Disordered" evidence="1">
    <location>
        <begin position="52"/>
        <end position="78"/>
    </location>
</feature>
<organism evidence="3 4">
    <name type="scientific">Falsiroseomonas algicola</name>
    <dbReference type="NCBI Taxonomy" id="2716930"/>
    <lineage>
        <taxon>Bacteria</taxon>
        <taxon>Pseudomonadati</taxon>
        <taxon>Pseudomonadota</taxon>
        <taxon>Alphaproteobacteria</taxon>
        <taxon>Acetobacterales</taxon>
        <taxon>Roseomonadaceae</taxon>
        <taxon>Falsiroseomonas</taxon>
    </lineage>
</organism>
<keyword evidence="2" id="KW-0732">Signal</keyword>
<dbReference type="EMBL" id="JAAIKB010000010">
    <property type="protein sequence ID" value="NGM22729.1"/>
    <property type="molecule type" value="Genomic_DNA"/>
</dbReference>
<dbReference type="AlphaFoldDB" id="A0A6M1LRR2"/>
<reference evidence="3 4" key="1">
    <citation type="submission" date="2020-03" db="EMBL/GenBank/DDBJ databases">
        <title>Roseomonas stagni sp. nov., isolated from pond water in Japan.</title>
        <authorList>
            <person name="Furuhata K."/>
            <person name="Miyamoto H."/>
            <person name="Goto K."/>
        </authorList>
    </citation>
    <scope>NUCLEOTIDE SEQUENCE [LARGE SCALE GENOMIC DNA]</scope>
    <source>
        <strain evidence="3 4">PeD5</strain>
    </source>
</reference>
<proteinExistence type="predicted"/>
<name>A0A6M1LRR2_9PROT</name>
<gene>
    <name evidence="3" type="ORF">G3576_22140</name>
</gene>
<protein>
    <submittedName>
        <fullName evidence="3">Uncharacterized protein</fullName>
    </submittedName>
</protein>
<evidence type="ECO:0000313" key="4">
    <source>
        <dbReference type="Proteomes" id="UP000475385"/>
    </source>
</evidence>
<dbReference type="RefSeq" id="WP_164696633.1">
    <property type="nucleotide sequence ID" value="NZ_JAAIKB010000010.1"/>
</dbReference>
<feature type="chain" id="PRO_5027109970" evidence="2">
    <location>
        <begin position="17"/>
        <end position="78"/>
    </location>
</feature>
<sequence>MTPAAPLLLLTGLMMAADPPPILTEAPARGALREGQRVLVDDRSCPAGQLREIIGGSNAGQRGGSSAAPRRSRCIPRP</sequence>
<dbReference type="Pfam" id="PF20477">
    <property type="entry name" value="DUF6719"/>
    <property type="match status" value="1"/>
</dbReference>
<comment type="caution">
    <text evidence="3">The sequence shown here is derived from an EMBL/GenBank/DDBJ whole genome shotgun (WGS) entry which is preliminary data.</text>
</comment>
<keyword evidence="4" id="KW-1185">Reference proteome</keyword>
<evidence type="ECO:0000256" key="1">
    <source>
        <dbReference type="SAM" id="MobiDB-lite"/>
    </source>
</evidence>
<evidence type="ECO:0000256" key="2">
    <source>
        <dbReference type="SAM" id="SignalP"/>
    </source>
</evidence>